<accession>A0A7I9V4M6</accession>
<name>A0A7I9V4M6_9ACTN</name>
<dbReference type="PANTHER" id="PTHR30336:SF6">
    <property type="entry name" value="INTEGRAL MEMBRANE PROTEIN"/>
    <property type="match status" value="1"/>
</dbReference>
<dbReference type="InterPro" id="IPR051599">
    <property type="entry name" value="Cell_Envelope_Assoc"/>
</dbReference>
<proteinExistence type="predicted"/>
<gene>
    <name evidence="2" type="ORF">nbrc107696_05890</name>
</gene>
<protein>
    <recommendedName>
        <fullName evidence="1">DUF218 domain-containing protein</fullName>
    </recommendedName>
</protein>
<dbReference type="Proteomes" id="UP000444960">
    <property type="component" value="Unassembled WGS sequence"/>
</dbReference>
<evidence type="ECO:0000313" key="2">
    <source>
        <dbReference type="EMBL" id="GEE00143.1"/>
    </source>
</evidence>
<feature type="domain" description="DUF218" evidence="1">
    <location>
        <begin position="51"/>
        <end position="176"/>
    </location>
</feature>
<sequence>MFTRRRCRLFVLILLIAVEALVVVTSSWVAIASRGRVVQPSEIPDDAPTTLIVLGAKVEDREAGDYVRARLDVALDLYRTGRVTRILVSGNDADDAGNEVHVMRAYLEDNGVPAERIVDDRFGLNTAATCRRAVREFGLRSALIVTQDFHAGRAVMLCDAYGLDAIGVIAPCGHCSLYSKVRNQFREALLSRPRAVLDALTSAASFE</sequence>
<dbReference type="PANTHER" id="PTHR30336">
    <property type="entry name" value="INNER MEMBRANE PROTEIN, PROBABLE PERMEASE"/>
    <property type="match status" value="1"/>
</dbReference>
<evidence type="ECO:0000259" key="1">
    <source>
        <dbReference type="Pfam" id="PF02698"/>
    </source>
</evidence>
<dbReference type="Pfam" id="PF02698">
    <property type="entry name" value="DUF218"/>
    <property type="match status" value="1"/>
</dbReference>
<dbReference type="GO" id="GO:0005886">
    <property type="term" value="C:plasma membrane"/>
    <property type="evidence" value="ECO:0007669"/>
    <property type="project" value="TreeGrafter"/>
</dbReference>
<dbReference type="EMBL" id="BJOV01000002">
    <property type="protein sequence ID" value="GEE00143.1"/>
    <property type="molecule type" value="Genomic_DNA"/>
</dbReference>
<dbReference type="CDD" id="cd06259">
    <property type="entry name" value="YdcF-like"/>
    <property type="match status" value="1"/>
</dbReference>
<organism evidence="2 3">
    <name type="scientific">Gordonia spumicola</name>
    <dbReference type="NCBI Taxonomy" id="589161"/>
    <lineage>
        <taxon>Bacteria</taxon>
        <taxon>Bacillati</taxon>
        <taxon>Actinomycetota</taxon>
        <taxon>Actinomycetes</taxon>
        <taxon>Mycobacteriales</taxon>
        <taxon>Gordoniaceae</taxon>
        <taxon>Gordonia</taxon>
    </lineage>
</organism>
<reference evidence="3" key="1">
    <citation type="submission" date="2019-06" db="EMBL/GenBank/DDBJ databases">
        <title>Gordonia isolated from sludge of a wastewater treatment plant.</title>
        <authorList>
            <person name="Tamura T."/>
            <person name="Aoyama K."/>
            <person name="Kang Y."/>
            <person name="Saito S."/>
            <person name="Akiyama N."/>
            <person name="Yazawa K."/>
            <person name="Gonoi T."/>
            <person name="Mikami Y."/>
        </authorList>
    </citation>
    <scope>NUCLEOTIDE SEQUENCE [LARGE SCALE GENOMIC DNA]</scope>
    <source>
        <strain evidence="3">NBRC 107696</strain>
    </source>
</reference>
<comment type="caution">
    <text evidence="2">The sequence shown here is derived from an EMBL/GenBank/DDBJ whole genome shotgun (WGS) entry which is preliminary data.</text>
</comment>
<dbReference type="InterPro" id="IPR003848">
    <property type="entry name" value="DUF218"/>
</dbReference>
<evidence type="ECO:0000313" key="3">
    <source>
        <dbReference type="Proteomes" id="UP000444960"/>
    </source>
</evidence>
<dbReference type="AlphaFoldDB" id="A0A7I9V4M6"/>
<keyword evidence="3" id="KW-1185">Reference proteome</keyword>
<dbReference type="RefSeq" id="WP_228461142.1">
    <property type="nucleotide sequence ID" value="NZ_BJOV01000002.1"/>
</dbReference>